<dbReference type="PROSITE" id="PS00629">
    <property type="entry name" value="IMP_1"/>
    <property type="match status" value="1"/>
</dbReference>
<feature type="coiled-coil region" evidence="6">
    <location>
        <begin position="5"/>
        <end position="32"/>
    </location>
</feature>
<dbReference type="AlphaFoldDB" id="A0A6I6JVW0"/>
<dbReference type="InterPro" id="IPR020583">
    <property type="entry name" value="Inositol_monoP_metal-BS"/>
</dbReference>
<keyword evidence="2 5" id="KW-0479">Metal-binding</keyword>
<dbReference type="KEGG" id="mcos:GM418_16750"/>
<evidence type="ECO:0008006" key="9">
    <source>
        <dbReference type="Google" id="ProtNLM"/>
    </source>
</evidence>
<feature type="binding site" evidence="5">
    <location>
        <position position="87"/>
    </location>
    <ligand>
        <name>Mg(2+)</name>
        <dbReference type="ChEBI" id="CHEBI:18420"/>
        <label>1</label>
        <note>catalytic</note>
    </ligand>
</feature>
<feature type="binding site" evidence="5">
    <location>
        <position position="68"/>
    </location>
    <ligand>
        <name>Mg(2+)</name>
        <dbReference type="ChEBI" id="CHEBI:18420"/>
        <label>1</label>
        <note>catalytic</note>
    </ligand>
</feature>
<dbReference type="GO" id="GO:0046872">
    <property type="term" value="F:metal ion binding"/>
    <property type="evidence" value="ECO:0007669"/>
    <property type="project" value="UniProtKB-KW"/>
</dbReference>
<dbReference type="PANTHER" id="PTHR20854:SF4">
    <property type="entry name" value="INOSITOL-1-MONOPHOSPHATASE-RELATED"/>
    <property type="match status" value="1"/>
</dbReference>
<evidence type="ECO:0000256" key="2">
    <source>
        <dbReference type="ARBA" id="ARBA00022723"/>
    </source>
</evidence>
<dbReference type="Pfam" id="PF00459">
    <property type="entry name" value="Inositol_P"/>
    <property type="match status" value="1"/>
</dbReference>
<dbReference type="PRINTS" id="PR00377">
    <property type="entry name" value="IMPHPHTASES"/>
</dbReference>
<evidence type="ECO:0000256" key="1">
    <source>
        <dbReference type="ARBA" id="ARBA00001946"/>
    </source>
</evidence>
<comment type="cofactor">
    <cofactor evidence="1 5">
        <name>Mg(2+)</name>
        <dbReference type="ChEBI" id="CHEBI:18420"/>
    </cofactor>
</comment>
<feature type="binding site" evidence="5">
    <location>
        <position position="210"/>
    </location>
    <ligand>
        <name>Mg(2+)</name>
        <dbReference type="ChEBI" id="CHEBI:18420"/>
        <label>1</label>
        <note>catalytic</note>
    </ligand>
</feature>
<dbReference type="GO" id="GO:0007165">
    <property type="term" value="P:signal transduction"/>
    <property type="evidence" value="ECO:0007669"/>
    <property type="project" value="TreeGrafter"/>
</dbReference>
<name>A0A6I6JVW0_9BACT</name>
<evidence type="ECO:0000313" key="8">
    <source>
        <dbReference type="Proteomes" id="UP000428260"/>
    </source>
</evidence>
<keyword evidence="6" id="KW-0175">Coiled coil</keyword>
<feature type="binding site" evidence="5">
    <location>
        <position position="84"/>
    </location>
    <ligand>
        <name>Mg(2+)</name>
        <dbReference type="ChEBI" id="CHEBI:18420"/>
        <label>1</label>
        <note>catalytic</note>
    </ligand>
</feature>
<evidence type="ECO:0000313" key="7">
    <source>
        <dbReference type="EMBL" id="QGY45260.1"/>
    </source>
</evidence>
<protein>
    <recommendedName>
        <fullName evidence="9">Inositol-phosphate phosphatase</fullName>
    </recommendedName>
</protein>
<evidence type="ECO:0000256" key="5">
    <source>
        <dbReference type="PIRSR" id="PIRSR600760-2"/>
    </source>
</evidence>
<dbReference type="EMBL" id="CP046401">
    <property type="protein sequence ID" value="QGY45260.1"/>
    <property type="molecule type" value="Genomic_DNA"/>
</dbReference>
<dbReference type="RefSeq" id="WP_158868350.1">
    <property type="nucleotide sequence ID" value="NZ_CP046401.1"/>
</dbReference>
<evidence type="ECO:0000256" key="6">
    <source>
        <dbReference type="SAM" id="Coils"/>
    </source>
</evidence>
<dbReference type="PANTHER" id="PTHR20854">
    <property type="entry name" value="INOSITOL MONOPHOSPHATASE"/>
    <property type="match status" value="1"/>
</dbReference>
<dbReference type="Proteomes" id="UP000428260">
    <property type="component" value="Chromosome"/>
</dbReference>
<sequence>MLNLSNDLETALKAARAAAQIIEKNYNKTQDSSVKDGSKGLVTETDLEADRAIVKILTENSAYPILSEESGFTGNSDGPIWVIDPLDGTNNFARSIPLFGVSIGLMSGKESLVGVIIDPIHKEEYYASKGDGAFCNGKRIQLPAFDTEYIPMIFLNHGYDENHRDKFKKFTAATASSYNTLKLGTTAIELIQVASGAVDGFICVGDELWDFAAGMVITREAGCVFTDWQGKAWDGKNSQLLVTRPEIHEDLVERLKFI</sequence>
<keyword evidence="8" id="KW-1185">Reference proteome</keyword>
<accession>A0A6I6JVW0</accession>
<dbReference type="GO" id="GO:0008934">
    <property type="term" value="F:inositol monophosphate 1-phosphatase activity"/>
    <property type="evidence" value="ECO:0007669"/>
    <property type="project" value="TreeGrafter"/>
</dbReference>
<keyword evidence="3" id="KW-0378">Hydrolase</keyword>
<proteinExistence type="predicted"/>
<dbReference type="SUPFAM" id="SSF56655">
    <property type="entry name" value="Carbohydrate phosphatase"/>
    <property type="match status" value="1"/>
</dbReference>
<gene>
    <name evidence="7" type="ORF">GM418_16750</name>
</gene>
<dbReference type="FunFam" id="3.30.540.10:FF:000003">
    <property type="entry name" value="Inositol-1-monophosphatase"/>
    <property type="match status" value="1"/>
</dbReference>
<organism evidence="7 8">
    <name type="scientific">Maribellus comscasis</name>
    <dbReference type="NCBI Taxonomy" id="2681766"/>
    <lineage>
        <taxon>Bacteria</taxon>
        <taxon>Pseudomonadati</taxon>
        <taxon>Bacteroidota</taxon>
        <taxon>Bacteroidia</taxon>
        <taxon>Marinilabiliales</taxon>
        <taxon>Prolixibacteraceae</taxon>
        <taxon>Maribellus</taxon>
    </lineage>
</organism>
<keyword evidence="4 5" id="KW-0460">Magnesium</keyword>
<dbReference type="GO" id="GO:0006020">
    <property type="term" value="P:inositol metabolic process"/>
    <property type="evidence" value="ECO:0007669"/>
    <property type="project" value="TreeGrafter"/>
</dbReference>
<evidence type="ECO:0000256" key="3">
    <source>
        <dbReference type="ARBA" id="ARBA00022801"/>
    </source>
</evidence>
<reference evidence="7 8" key="1">
    <citation type="submission" date="2019-11" db="EMBL/GenBank/DDBJ databases">
        <authorList>
            <person name="Zheng R.K."/>
            <person name="Sun C.M."/>
        </authorList>
    </citation>
    <scope>NUCLEOTIDE SEQUENCE [LARGE SCALE GENOMIC DNA]</scope>
    <source>
        <strain evidence="7 8">WC007</strain>
    </source>
</reference>
<dbReference type="Gene3D" id="3.40.190.80">
    <property type="match status" value="1"/>
</dbReference>
<evidence type="ECO:0000256" key="4">
    <source>
        <dbReference type="ARBA" id="ARBA00022842"/>
    </source>
</evidence>
<dbReference type="Gene3D" id="3.30.540.10">
    <property type="entry name" value="Fructose-1,6-Bisphosphatase, subunit A, domain 1"/>
    <property type="match status" value="1"/>
</dbReference>
<dbReference type="InterPro" id="IPR000760">
    <property type="entry name" value="Inositol_monophosphatase-like"/>
</dbReference>
<feature type="binding site" evidence="5">
    <location>
        <position position="86"/>
    </location>
    <ligand>
        <name>Mg(2+)</name>
        <dbReference type="ChEBI" id="CHEBI:18420"/>
        <label>1</label>
        <note>catalytic</note>
    </ligand>
</feature>